<dbReference type="PANTHER" id="PTHR41313:SF1">
    <property type="entry name" value="DNA METHYLASE ADENINE-SPECIFIC DOMAIN-CONTAINING PROTEIN"/>
    <property type="match status" value="1"/>
</dbReference>
<dbReference type="InterPro" id="IPR052933">
    <property type="entry name" value="DNA_Protect_Modify"/>
</dbReference>
<name>N2BEL2_9HELI</name>
<dbReference type="HOGENOM" id="CLU_564717_0_0_7"/>
<dbReference type="PATRIC" id="fig|1235804.3.peg.2485"/>
<dbReference type="Proteomes" id="UP000012527">
    <property type="component" value="Unassembled WGS sequence"/>
</dbReference>
<protein>
    <submittedName>
        <fullName evidence="1">Uncharacterized protein</fullName>
    </submittedName>
</protein>
<dbReference type="PANTHER" id="PTHR41313">
    <property type="entry name" value="ADENINE-SPECIFIC METHYLTRANSFERASE"/>
    <property type="match status" value="1"/>
</dbReference>
<dbReference type="EMBL" id="AQFW01000024">
    <property type="protein sequence ID" value="EMZ36943.1"/>
    <property type="molecule type" value="Genomic_DNA"/>
</dbReference>
<dbReference type="AlphaFoldDB" id="N2BEL2"/>
<proteinExistence type="predicted"/>
<evidence type="ECO:0000313" key="1">
    <source>
        <dbReference type="EMBL" id="EMZ36943.1"/>
    </source>
</evidence>
<gene>
    <name evidence="1" type="ORF">C826_02265</name>
</gene>
<accession>N2BEL2</accession>
<organism evidence="1 2">
    <name type="scientific">Helicobacter bilis WiWa</name>
    <dbReference type="NCBI Taxonomy" id="1235804"/>
    <lineage>
        <taxon>Bacteria</taxon>
        <taxon>Pseudomonadati</taxon>
        <taxon>Campylobacterota</taxon>
        <taxon>Epsilonproteobacteria</taxon>
        <taxon>Campylobacterales</taxon>
        <taxon>Helicobacteraceae</taxon>
        <taxon>Helicobacter</taxon>
    </lineage>
</organism>
<sequence length="483" mass="56484">MSIDIRETTYKQDMKIIPKDSLQYQHIKDYLATIESGNYFVLEDEIYQKTKLETQDNIQVVIPLIPNQKDKTRIVKMIAIRDTLNSLITLEKNSQEDQVLDPLRQKLNRLYDDFVKTEGYLNRDVNKKAFRHDRHSNKILALEKNYNKGISKSVAIKHGVAPMNPSAEKSDIFYKRTIAPYTKVVAHTPKEALIASLNEFGNIDLDYMQKLLQKSVNDINNSSNKITQYSKDSIKNSLLHEKLIFINHNNPSEYILANHYLSGNVKKKYKEVKAILEDMQSSMSNDLRMHLKSNLESLEQILPKDLKATQINAEFGAAWIPMSYYYDFFTQILESPRETIVLHHNDKTGEWTFKINDVISNKARTNYATNRISVAKLIEHALQRKPIKIYDTYMKDDKEVREFNAKESTLANTKVEQLKFNFKEWIYKDYERRNAIENIYNETFNTDVTPYYDGSHLQKNNKQQRGFHACLFQVIIKLIGKVE</sequence>
<reference evidence="1 2" key="1">
    <citation type="submission" date="2013-02" db="EMBL/GenBank/DDBJ databases">
        <title>The Genome Sequence of Helicobacter bilis WiWa.</title>
        <authorList>
            <consortium name="The Broad Institute Genome Sequencing Platform"/>
            <person name="Ward D."/>
            <person name="Overstreet A.-M.C."/>
            <person name="Ramer-Tait A.E."/>
            <person name="Phillips G.J."/>
            <person name="Wannemuehler M.J."/>
            <person name="Walker B."/>
            <person name="Young S.K."/>
            <person name="Zeng Q."/>
            <person name="Gargeya S."/>
            <person name="Fitzgerald M."/>
            <person name="Haas B."/>
            <person name="Abouelleil A."/>
            <person name="Alvarado L."/>
            <person name="Arachchi H.M."/>
            <person name="Berlin A.M."/>
            <person name="Chapman S.B."/>
            <person name="Dewar J."/>
            <person name="Goldberg J."/>
            <person name="Griggs A."/>
            <person name="Gujja S."/>
            <person name="Hansen M."/>
            <person name="Howarth C."/>
            <person name="Imamovic A."/>
            <person name="Larimer J."/>
            <person name="McCowan C."/>
            <person name="Murphy C."/>
            <person name="Neiman D."/>
            <person name="Pearson M."/>
            <person name="Priest M."/>
            <person name="Roberts A."/>
            <person name="Saif S."/>
            <person name="Shea T."/>
            <person name="Sisk P."/>
            <person name="Sykes S."/>
            <person name="Wortman J."/>
            <person name="Nusbaum C."/>
            <person name="Birren B."/>
        </authorList>
    </citation>
    <scope>NUCLEOTIDE SEQUENCE [LARGE SCALE GENOMIC DNA]</scope>
    <source>
        <strain evidence="1 2">WiWa</strain>
    </source>
</reference>
<evidence type="ECO:0000313" key="2">
    <source>
        <dbReference type="Proteomes" id="UP000012527"/>
    </source>
</evidence>
<comment type="caution">
    <text evidence="1">The sequence shown here is derived from an EMBL/GenBank/DDBJ whole genome shotgun (WGS) entry which is preliminary data.</text>
</comment>